<accession>A0ABQ4BZZ0</accession>
<organism evidence="9 10">
    <name type="scientific">Asanoa iriomotensis</name>
    <dbReference type="NCBI Taxonomy" id="234613"/>
    <lineage>
        <taxon>Bacteria</taxon>
        <taxon>Bacillati</taxon>
        <taxon>Actinomycetota</taxon>
        <taxon>Actinomycetes</taxon>
        <taxon>Micromonosporales</taxon>
        <taxon>Micromonosporaceae</taxon>
        <taxon>Asanoa</taxon>
    </lineage>
</organism>
<dbReference type="EMBL" id="BONC01000009">
    <property type="protein sequence ID" value="GIF55736.1"/>
    <property type="molecule type" value="Genomic_DNA"/>
</dbReference>
<keyword evidence="3" id="KW-1003">Cell membrane</keyword>
<evidence type="ECO:0000256" key="4">
    <source>
        <dbReference type="ARBA" id="ARBA00022692"/>
    </source>
</evidence>
<keyword evidence="6 7" id="KW-0472">Membrane</keyword>
<proteinExistence type="inferred from homology"/>
<evidence type="ECO:0000313" key="10">
    <source>
        <dbReference type="Proteomes" id="UP000624325"/>
    </source>
</evidence>
<dbReference type="Pfam" id="PF00528">
    <property type="entry name" value="BPD_transp_1"/>
    <property type="match status" value="1"/>
</dbReference>
<gene>
    <name evidence="9" type="ORF">Air01nite_18310</name>
</gene>
<dbReference type="CDD" id="cd06261">
    <property type="entry name" value="TM_PBP2"/>
    <property type="match status" value="1"/>
</dbReference>
<dbReference type="Gene3D" id="1.10.3720.10">
    <property type="entry name" value="MetI-like"/>
    <property type="match status" value="1"/>
</dbReference>
<name>A0ABQ4BZZ0_9ACTN</name>
<feature type="transmembrane region" description="Helical" evidence="7">
    <location>
        <begin position="221"/>
        <end position="241"/>
    </location>
</feature>
<dbReference type="InterPro" id="IPR000515">
    <property type="entry name" value="MetI-like"/>
</dbReference>
<feature type="transmembrane region" description="Helical" evidence="7">
    <location>
        <begin position="81"/>
        <end position="103"/>
    </location>
</feature>
<keyword evidence="5 7" id="KW-1133">Transmembrane helix</keyword>
<keyword evidence="2 7" id="KW-0813">Transport</keyword>
<dbReference type="SUPFAM" id="SSF161098">
    <property type="entry name" value="MetI-like"/>
    <property type="match status" value="1"/>
</dbReference>
<evidence type="ECO:0000256" key="2">
    <source>
        <dbReference type="ARBA" id="ARBA00022448"/>
    </source>
</evidence>
<feature type="transmembrane region" description="Helical" evidence="7">
    <location>
        <begin position="17"/>
        <end position="41"/>
    </location>
</feature>
<dbReference type="Proteomes" id="UP000624325">
    <property type="component" value="Unassembled WGS sequence"/>
</dbReference>
<dbReference type="InterPro" id="IPR035906">
    <property type="entry name" value="MetI-like_sf"/>
</dbReference>
<evidence type="ECO:0000256" key="3">
    <source>
        <dbReference type="ARBA" id="ARBA00022475"/>
    </source>
</evidence>
<evidence type="ECO:0000256" key="5">
    <source>
        <dbReference type="ARBA" id="ARBA00022989"/>
    </source>
</evidence>
<sequence length="303" mass="34102">MATTSTTGQARRRDRQYYWFLVPSGIAILLLIVVPLGYTLYLSLRHYDLARGLNEFVGLGNYAEIFTGGDPEFLKSLVRTLVYVVLVIAFDFLLGMTQALLLFELKARTAKVLRMIFMLPILIIPTGAAVFWRTTMWAPPNEQFLRTFGLDGIIDPPLGSPNLAFWAILVTVVWAWSPWVFLLLSGGLDNLDRSALEASMVDGASYWQRLRRVILPQMKPIIFVTLSFKAVDSFLSFPFVWVMTQGGPQNSTHLMSTYIYEQAFKFLNYGFGSALAIVMLLISSALSIGAVLYWQRTQDKGAI</sequence>
<protein>
    <submittedName>
        <fullName evidence="9">ABC transporter permease</fullName>
    </submittedName>
</protein>
<dbReference type="PANTHER" id="PTHR43005">
    <property type="entry name" value="BLR7065 PROTEIN"/>
    <property type="match status" value="1"/>
</dbReference>
<feature type="domain" description="ABC transmembrane type-1" evidence="8">
    <location>
        <begin position="77"/>
        <end position="290"/>
    </location>
</feature>
<evidence type="ECO:0000256" key="6">
    <source>
        <dbReference type="ARBA" id="ARBA00023136"/>
    </source>
</evidence>
<feature type="transmembrane region" description="Helical" evidence="7">
    <location>
        <begin position="115"/>
        <end position="132"/>
    </location>
</feature>
<feature type="transmembrane region" description="Helical" evidence="7">
    <location>
        <begin position="163"/>
        <end position="184"/>
    </location>
</feature>
<feature type="transmembrane region" description="Helical" evidence="7">
    <location>
        <begin position="274"/>
        <end position="294"/>
    </location>
</feature>
<dbReference type="PANTHER" id="PTHR43005:SF1">
    <property type="entry name" value="SPERMIDINE_PUTRESCINE TRANSPORT SYSTEM PERMEASE PROTEIN"/>
    <property type="match status" value="1"/>
</dbReference>
<evidence type="ECO:0000259" key="8">
    <source>
        <dbReference type="PROSITE" id="PS50928"/>
    </source>
</evidence>
<comment type="subcellular location">
    <subcellularLocation>
        <location evidence="1 7">Cell membrane</location>
        <topology evidence="1 7">Multi-pass membrane protein</topology>
    </subcellularLocation>
</comment>
<evidence type="ECO:0000256" key="1">
    <source>
        <dbReference type="ARBA" id="ARBA00004651"/>
    </source>
</evidence>
<keyword evidence="4 7" id="KW-0812">Transmembrane</keyword>
<comment type="similarity">
    <text evidence="7">Belongs to the binding-protein-dependent transport system permease family.</text>
</comment>
<evidence type="ECO:0000313" key="9">
    <source>
        <dbReference type="EMBL" id="GIF55736.1"/>
    </source>
</evidence>
<dbReference type="RefSeq" id="WP_203701541.1">
    <property type="nucleotide sequence ID" value="NZ_BAAALU010000010.1"/>
</dbReference>
<reference evidence="9 10" key="1">
    <citation type="submission" date="2021-01" db="EMBL/GenBank/DDBJ databases">
        <title>Whole genome shotgun sequence of Asanoa iriomotensis NBRC 100142.</title>
        <authorList>
            <person name="Komaki H."/>
            <person name="Tamura T."/>
        </authorList>
    </citation>
    <scope>NUCLEOTIDE SEQUENCE [LARGE SCALE GENOMIC DNA]</scope>
    <source>
        <strain evidence="9 10">NBRC 100142</strain>
    </source>
</reference>
<keyword evidence="10" id="KW-1185">Reference proteome</keyword>
<dbReference type="PROSITE" id="PS50928">
    <property type="entry name" value="ABC_TM1"/>
    <property type="match status" value="1"/>
</dbReference>
<evidence type="ECO:0000256" key="7">
    <source>
        <dbReference type="RuleBase" id="RU363032"/>
    </source>
</evidence>
<comment type="caution">
    <text evidence="9">The sequence shown here is derived from an EMBL/GenBank/DDBJ whole genome shotgun (WGS) entry which is preliminary data.</text>
</comment>